<dbReference type="AlphaFoldDB" id="A0A2P5DIA5"/>
<dbReference type="EMBL" id="JXTB01000036">
    <property type="protein sequence ID" value="PON73038.1"/>
    <property type="molecule type" value="Genomic_DNA"/>
</dbReference>
<proteinExistence type="predicted"/>
<protein>
    <submittedName>
        <fullName evidence="1">Uncharacterized protein</fullName>
    </submittedName>
</protein>
<evidence type="ECO:0000313" key="2">
    <source>
        <dbReference type="Proteomes" id="UP000237105"/>
    </source>
</evidence>
<evidence type="ECO:0000313" key="1">
    <source>
        <dbReference type="EMBL" id="PON73038.1"/>
    </source>
</evidence>
<sequence>MQDGSLQRKKIKKKRETSAELERVVIFQIGVELGLVWAHGRKAQTQTGFLNGLPSNQKSLFRLLLDAKTPTALKPEIELAPYKLNDQARKYLCAVFTVQESNAATPVIYERHNWIPKEAHDDFLQMQGLVKWLCCFKWYHEIFDWVAQ</sequence>
<gene>
    <name evidence="1" type="ORF">PanWU01x14_061880</name>
</gene>
<organism evidence="1 2">
    <name type="scientific">Parasponia andersonii</name>
    <name type="common">Sponia andersonii</name>
    <dbReference type="NCBI Taxonomy" id="3476"/>
    <lineage>
        <taxon>Eukaryota</taxon>
        <taxon>Viridiplantae</taxon>
        <taxon>Streptophyta</taxon>
        <taxon>Embryophyta</taxon>
        <taxon>Tracheophyta</taxon>
        <taxon>Spermatophyta</taxon>
        <taxon>Magnoliopsida</taxon>
        <taxon>eudicotyledons</taxon>
        <taxon>Gunneridae</taxon>
        <taxon>Pentapetalae</taxon>
        <taxon>rosids</taxon>
        <taxon>fabids</taxon>
        <taxon>Rosales</taxon>
        <taxon>Cannabaceae</taxon>
        <taxon>Parasponia</taxon>
    </lineage>
</organism>
<dbReference type="Proteomes" id="UP000237105">
    <property type="component" value="Unassembled WGS sequence"/>
</dbReference>
<reference evidence="2" key="1">
    <citation type="submission" date="2016-06" db="EMBL/GenBank/DDBJ databases">
        <title>Parallel loss of symbiosis genes in relatives of nitrogen-fixing non-legume Parasponia.</title>
        <authorList>
            <person name="Van Velzen R."/>
            <person name="Holmer R."/>
            <person name="Bu F."/>
            <person name="Rutten L."/>
            <person name="Van Zeijl A."/>
            <person name="Liu W."/>
            <person name="Santuari L."/>
            <person name="Cao Q."/>
            <person name="Sharma T."/>
            <person name="Shen D."/>
            <person name="Roswanjaya Y."/>
            <person name="Wardhani T."/>
            <person name="Kalhor M.S."/>
            <person name="Jansen J."/>
            <person name="Van den Hoogen J."/>
            <person name="Gungor B."/>
            <person name="Hartog M."/>
            <person name="Hontelez J."/>
            <person name="Verver J."/>
            <person name="Yang W.-C."/>
            <person name="Schijlen E."/>
            <person name="Repin R."/>
            <person name="Schilthuizen M."/>
            <person name="Schranz E."/>
            <person name="Heidstra R."/>
            <person name="Miyata K."/>
            <person name="Fedorova E."/>
            <person name="Kohlen W."/>
            <person name="Bisseling T."/>
            <person name="Smit S."/>
            <person name="Geurts R."/>
        </authorList>
    </citation>
    <scope>NUCLEOTIDE SEQUENCE [LARGE SCALE GENOMIC DNA]</scope>
    <source>
        <strain evidence="2">cv. WU1-14</strain>
    </source>
</reference>
<comment type="caution">
    <text evidence="1">The sequence shown here is derived from an EMBL/GenBank/DDBJ whole genome shotgun (WGS) entry which is preliminary data.</text>
</comment>
<name>A0A2P5DIA5_PARAD</name>
<keyword evidence="2" id="KW-1185">Reference proteome</keyword>
<accession>A0A2P5DIA5</accession>